<dbReference type="EMBL" id="CAIM01000334">
    <property type="protein sequence ID" value="CCI18525.1"/>
    <property type="molecule type" value="Genomic_DNA"/>
</dbReference>
<protein>
    <submittedName>
        <fullName evidence="1">Uncharacterized protein</fullName>
    </submittedName>
</protein>
<dbReference type="HOGENOM" id="CLU_2451264_0_0_3"/>
<organism evidence="1 2">
    <name type="scientific">Microcystis aeruginosa PCC 9807</name>
    <dbReference type="NCBI Taxonomy" id="1160283"/>
    <lineage>
        <taxon>Bacteria</taxon>
        <taxon>Bacillati</taxon>
        <taxon>Cyanobacteriota</taxon>
        <taxon>Cyanophyceae</taxon>
        <taxon>Oscillatoriophycideae</taxon>
        <taxon>Chroococcales</taxon>
        <taxon>Microcystaceae</taxon>
        <taxon>Microcystis</taxon>
    </lineage>
</organism>
<sequence length="89" mass="10660">MLGLIQNHRCCYLHSVLTDMNLVCYPLMNLRSKRAILRTRKRWGHPVGYSPRRVLVERLASELNLSPEAVIIQLQKEREFLLKHIRYFR</sequence>
<gene>
    <name evidence="1" type="ORF">MICAF_40008</name>
</gene>
<dbReference type="AlphaFoldDB" id="I4H901"/>
<evidence type="ECO:0000313" key="2">
    <source>
        <dbReference type="Proteomes" id="UP000003613"/>
    </source>
</evidence>
<proteinExistence type="predicted"/>
<evidence type="ECO:0000313" key="1">
    <source>
        <dbReference type="EMBL" id="CCI18525.1"/>
    </source>
</evidence>
<comment type="caution">
    <text evidence="1">The sequence shown here is derived from an EMBL/GenBank/DDBJ whole genome shotgun (WGS) entry which is preliminary data.</text>
</comment>
<reference evidence="1 2" key="1">
    <citation type="submission" date="2012-04" db="EMBL/GenBank/DDBJ databases">
        <authorList>
            <person name="Genoscope - CEA"/>
        </authorList>
    </citation>
    <scope>NUCLEOTIDE SEQUENCE [LARGE SCALE GENOMIC DNA]</scope>
    <source>
        <strain evidence="1 2">9807</strain>
    </source>
</reference>
<dbReference type="Proteomes" id="UP000003613">
    <property type="component" value="Unassembled WGS sequence"/>
</dbReference>
<name>I4H901_MICAE</name>
<accession>I4H901</accession>